<evidence type="ECO:0000313" key="3">
    <source>
        <dbReference type="Proteomes" id="UP000054302"/>
    </source>
</evidence>
<dbReference type="AlphaFoldDB" id="A0A0D2A4C2"/>
<name>A0A0D2A4C2_EXOME</name>
<keyword evidence="1" id="KW-1133">Transmembrane helix</keyword>
<dbReference type="OrthoDB" id="2522565at2759"/>
<dbReference type="RefSeq" id="XP_016225407.1">
    <property type="nucleotide sequence ID" value="XM_016369619.1"/>
</dbReference>
<evidence type="ECO:0000313" key="2">
    <source>
        <dbReference type="EMBL" id="KIV93833.1"/>
    </source>
</evidence>
<organism evidence="2 3">
    <name type="scientific">Exophiala mesophila</name>
    <name type="common">Black yeast-like fungus</name>
    <dbReference type="NCBI Taxonomy" id="212818"/>
    <lineage>
        <taxon>Eukaryota</taxon>
        <taxon>Fungi</taxon>
        <taxon>Dikarya</taxon>
        <taxon>Ascomycota</taxon>
        <taxon>Pezizomycotina</taxon>
        <taxon>Eurotiomycetes</taxon>
        <taxon>Chaetothyriomycetidae</taxon>
        <taxon>Chaetothyriales</taxon>
        <taxon>Herpotrichiellaceae</taxon>
        <taxon>Exophiala</taxon>
    </lineage>
</organism>
<protein>
    <submittedName>
        <fullName evidence="2">Uncharacterized protein</fullName>
    </submittedName>
</protein>
<proteinExistence type="predicted"/>
<dbReference type="OMA" id="FIMHIFH"/>
<feature type="transmembrane region" description="Helical" evidence="1">
    <location>
        <begin position="7"/>
        <end position="27"/>
    </location>
</feature>
<accession>A0A0D2A4C2</accession>
<dbReference type="EMBL" id="KN847522">
    <property type="protein sequence ID" value="KIV93833.1"/>
    <property type="molecule type" value="Genomic_DNA"/>
</dbReference>
<dbReference type="GeneID" id="27322863"/>
<dbReference type="VEuPathDB" id="FungiDB:PV10_05018"/>
<keyword evidence="1" id="KW-0472">Membrane</keyword>
<evidence type="ECO:0000256" key="1">
    <source>
        <dbReference type="SAM" id="Phobius"/>
    </source>
</evidence>
<sequence length="453" mass="51054">MIVKTTAKLVAVLSPLLVIGYLVPHFLNAPRELPPQAPFPWIKHTDTSDSNPLAVIPPSHMLVIDDDGKPVIDTAVYRPLHSNSTATGDYFKVFLGSKQGYNPSFIPHPLKHDSWLVIAKQVQTHELGHIHEQLMCTAGFLNDVLVCNADPTIIPIEKTVGQCEGDKASFNFGQGPRDARVFHGPTAPYILYGSLSGYTCLGVFVQDARMLVDEFRLEAVLVDQFKAGTEIQRPPPYAELEKNFFLFWDSKEELYVHYDLHPKRVFAKLLPDGSVGPDLAPLAAPQDEKCLQQYLPQLPAENAFIHQATNALSITLCRRADPNCKPDDSNTFIMHIFHYKTFFDWHGGYEPYIILFRQTAPFAVHSISSKPYWMSGRTRFSKETGAVLWEGRNDLPENHSEMFYVTSISWKTHGQRYHGYIDDPVYIGFGIEDSRSGGMDVIAEELLQDLNFC</sequence>
<dbReference type="Proteomes" id="UP000054302">
    <property type="component" value="Unassembled WGS sequence"/>
</dbReference>
<reference evidence="2 3" key="1">
    <citation type="submission" date="2015-01" db="EMBL/GenBank/DDBJ databases">
        <title>The Genome Sequence of Exophiala mesophila CBS40295.</title>
        <authorList>
            <consortium name="The Broad Institute Genomics Platform"/>
            <person name="Cuomo C."/>
            <person name="de Hoog S."/>
            <person name="Gorbushina A."/>
            <person name="Stielow B."/>
            <person name="Teixiera M."/>
            <person name="Abouelleil A."/>
            <person name="Chapman S.B."/>
            <person name="Priest M."/>
            <person name="Young S.K."/>
            <person name="Wortman J."/>
            <person name="Nusbaum C."/>
            <person name="Birren B."/>
        </authorList>
    </citation>
    <scope>NUCLEOTIDE SEQUENCE [LARGE SCALE GENOMIC DNA]</scope>
    <source>
        <strain evidence="2 3">CBS 40295</strain>
    </source>
</reference>
<keyword evidence="3" id="KW-1185">Reference proteome</keyword>
<gene>
    <name evidence="2" type="ORF">PV10_05018</name>
</gene>
<dbReference type="HOGENOM" id="CLU_024135_1_0_1"/>
<keyword evidence="1" id="KW-0812">Transmembrane</keyword>